<keyword evidence="11" id="KW-1133">Transmembrane helix</keyword>
<dbReference type="AlphaFoldDB" id="A0A0L1J929"/>
<keyword evidence="11" id="KW-0812">Transmembrane</keyword>
<dbReference type="GeneID" id="26804855"/>
<dbReference type="SUPFAM" id="SSF48208">
    <property type="entry name" value="Six-hairpin glycosidases"/>
    <property type="match status" value="1"/>
</dbReference>
<evidence type="ECO:0000256" key="7">
    <source>
        <dbReference type="ARBA" id="ARBA00023136"/>
    </source>
</evidence>
<dbReference type="Pfam" id="PF03663">
    <property type="entry name" value="Glyco_hydro_76"/>
    <property type="match status" value="1"/>
</dbReference>
<feature type="non-terminal residue" evidence="12">
    <location>
        <position position="1"/>
    </location>
</feature>
<evidence type="ECO:0000256" key="9">
    <source>
        <dbReference type="ARBA" id="ARBA00023295"/>
    </source>
</evidence>
<dbReference type="InterPro" id="IPR008928">
    <property type="entry name" value="6-hairpin_glycosidase_sf"/>
</dbReference>
<evidence type="ECO:0000256" key="10">
    <source>
        <dbReference type="SAM" id="MobiDB-lite"/>
    </source>
</evidence>
<proteinExistence type="inferred from homology"/>
<dbReference type="PIRSF" id="PIRSF016302">
    <property type="entry name" value="Man_a_manosd"/>
    <property type="match status" value="1"/>
</dbReference>
<evidence type="ECO:0000256" key="4">
    <source>
        <dbReference type="ARBA" id="ARBA00012350"/>
    </source>
</evidence>
<evidence type="ECO:0000256" key="1">
    <source>
        <dbReference type="ARBA" id="ARBA00001452"/>
    </source>
</evidence>
<organism evidence="12 13">
    <name type="scientific">Aspergillus nomiae NRRL (strain ATCC 15546 / NRRL 13137 / CBS 260.88 / M93)</name>
    <dbReference type="NCBI Taxonomy" id="1509407"/>
    <lineage>
        <taxon>Eukaryota</taxon>
        <taxon>Fungi</taxon>
        <taxon>Dikarya</taxon>
        <taxon>Ascomycota</taxon>
        <taxon>Pezizomycotina</taxon>
        <taxon>Eurotiomycetes</taxon>
        <taxon>Eurotiomycetidae</taxon>
        <taxon>Eurotiales</taxon>
        <taxon>Aspergillaceae</taxon>
        <taxon>Aspergillus</taxon>
        <taxon>Aspergillus subgen. Circumdati</taxon>
    </lineage>
</organism>
<feature type="region of interest" description="Disordered" evidence="10">
    <location>
        <begin position="420"/>
        <end position="450"/>
    </location>
</feature>
<evidence type="ECO:0000313" key="13">
    <source>
        <dbReference type="Proteomes" id="UP000037505"/>
    </source>
</evidence>
<dbReference type="InterPro" id="IPR005198">
    <property type="entry name" value="Glyco_hydro_76"/>
</dbReference>
<dbReference type="OrthoDB" id="4187847at2759"/>
<dbReference type="GO" id="GO:0008496">
    <property type="term" value="F:mannan endo-1,6-alpha-mannosidase activity"/>
    <property type="evidence" value="ECO:0007669"/>
    <property type="project" value="UniProtKB-EC"/>
</dbReference>
<evidence type="ECO:0000313" key="12">
    <source>
        <dbReference type="EMBL" id="KNG88254.1"/>
    </source>
</evidence>
<evidence type="ECO:0000256" key="8">
    <source>
        <dbReference type="ARBA" id="ARBA00023180"/>
    </source>
</evidence>
<evidence type="ECO:0000256" key="6">
    <source>
        <dbReference type="ARBA" id="ARBA00022801"/>
    </source>
</evidence>
<comment type="catalytic activity">
    <reaction evidence="1">
        <text>Random hydrolysis of (1-&gt;6)-alpha-D-mannosidic linkages in unbranched (1-&gt;6)-mannans.</text>
        <dbReference type="EC" id="3.2.1.101"/>
    </reaction>
</comment>
<keyword evidence="5" id="KW-0732">Signal</keyword>
<dbReference type="Gene3D" id="1.50.10.20">
    <property type="match status" value="1"/>
</dbReference>
<dbReference type="Proteomes" id="UP000037505">
    <property type="component" value="Unassembled WGS sequence"/>
</dbReference>
<dbReference type="PANTHER" id="PTHR12145">
    <property type="entry name" value="MANNAN ENDO-1,6-ALPHA-MANNOSIDASE DCW1"/>
    <property type="match status" value="1"/>
</dbReference>
<name>A0A0L1J929_ASPN3</name>
<dbReference type="FunFam" id="1.50.10.20:FF:000006">
    <property type="entry name" value="Mannan endo-1,6-alpha-mannosidase"/>
    <property type="match status" value="1"/>
</dbReference>
<dbReference type="EC" id="3.2.1.101" evidence="4"/>
<feature type="transmembrane region" description="Helical" evidence="11">
    <location>
        <begin position="456"/>
        <end position="477"/>
    </location>
</feature>
<dbReference type="GO" id="GO:0012505">
    <property type="term" value="C:endomembrane system"/>
    <property type="evidence" value="ECO:0007669"/>
    <property type="project" value="UniProtKB-SubCell"/>
</dbReference>
<dbReference type="GO" id="GO:0016052">
    <property type="term" value="P:carbohydrate catabolic process"/>
    <property type="evidence" value="ECO:0007669"/>
    <property type="project" value="InterPro"/>
</dbReference>
<comment type="similarity">
    <text evidence="3">Belongs to the glycosyl hydrolase 76 family.</text>
</comment>
<dbReference type="STRING" id="1509407.A0A0L1J929"/>
<dbReference type="InterPro" id="IPR014480">
    <property type="entry name" value="Mannan-1_6-alpha_mannosidase"/>
</dbReference>
<keyword evidence="9" id="KW-0326">Glycosidase</keyword>
<sequence>LRCCFLTQFSPQYINLSERMHYLTSRQLCATLLFLFLHVQTAWSDLGIVVNNEDSLKKGAQEIIPPMMEFYKQNQTEGIPGKLTDTWYIAGSMFMTLIQYWQASGDDSQNAVVSHDLMFQAGENYDFFSQNYSQWLGNDDQMFWGLAAITASEAGFPERDGKPSWTSLARAVFNEQVERWDGQTCGGGMRWQVWPYQAGYQLKNAISNGGLFELAARLARFTKNETYTEWAEKIWDWSAKSGLMDVNKWVIYDSVNNDDQCKSPDNLQWTYNYGTYLSGAAFLYNYTNGDDKWLQRVNGLLGTTLKVFFPDKYGGNVMSEVACEPIMSCDRNQIGFKGYLSMWLAFTSILVPSTKDQIAPKLQGSVEAISKMCNGQSDGQSNLCGLTWGANKFDGVKGLEAQMSALGGVTANLMLMATESPNTIDTNPDAKEHNVPSTGGDKNPSKPKPITTADKAGAYILMVMMIAAIAGSVGWLVKP</sequence>
<comment type="caution">
    <text evidence="12">The sequence shown here is derived from an EMBL/GenBank/DDBJ whole genome shotgun (WGS) entry which is preliminary data.</text>
</comment>
<reference evidence="12 13" key="1">
    <citation type="submission" date="2014-06" db="EMBL/GenBank/DDBJ databases">
        <title>The Genome of the Aflatoxigenic Filamentous Fungus Aspergillus nomius.</title>
        <authorList>
            <person name="Moore M.G."/>
            <person name="Shannon B.M."/>
            <person name="Brian M.M."/>
        </authorList>
    </citation>
    <scope>NUCLEOTIDE SEQUENCE [LARGE SCALE GENOMIC DNA]</scope>
    <source>
        <strain evidence="12 13">NRRL 13137</strain>
    </source>
</reference>
<protein>
    <recommendedName>
        <fullName evidence="4">mannan endo-1,6-alpha-mannosidase</fullName>
        <ecNumber evidence="4">3.2.1.101</ecNumber>
    </recommendedName>
</protein>
<gene>
    <name evidence="12" type="ORF">ANOM_003051</name>
</gene>
<keyword evidence="13" id="KW-1185">Reference proteome</keyword>
<dbReference type="RefSeq" id="XP_015409177.1">
    <property type="nucleotide sequence ID" value="XM_015548308.1"/>
</dbReference>
<keyword evidence="6" id="KW-0378">Hydrolase</keyword>
<evidence type="ECO:0000256" key="2">
    <source>
        <dbReference type="ARBA" id="ARBA00004308"/>
    </source>
</evidence>
<evidence type="ECO:0000256" key="11">
    <source>
        <dbReference type="SAM" id="Phobius"/>
    </source>
</evidence>
<dbReference type="PANTHER" id="PTHR12145:SF35">
    <property type="entry name" value="MANNAN ENDO-1,6-ALPHA-MANNOSIDASE"/>
    <property type="match status" value="1"/>
</dbReference>
<evidence type="ECO:0000256" key="5">
    <source>
        <dbReference type="ARBA" id="ARBA00022729"/>
    </source>
</evidence>
<accession>A0A0L1J929</accession>
<keyword evidence="8" id="KW-0325">Glycoprotein</keyword>
<dbReference type="EMBL" id="JNOM01000057">
    <property type="protein sequence ID" value="KNG88254.1"/>
    <property type="molecule type" value="Genomic_DNA"/>
</dbReference>
<comment type="subcellular location">
    <subcellularLocation>
        <location evidence="2">Endomembrane system</location>
    </subcellularLocation>
</comment>
<dbReference type="GO" id="GO:0009272">
    <property type="term" value="P:fungal-type cell wall biogenesis"/>
    <property type="evidence" value="ECO:0007669"/>
    <property type="project" value="TreeGrafter"/>
</dbReference>
<evidence type="ECO:0000256" key="3">
    <source>
        <dbReference type="ARBA" id="ARBA00009699"/>
    </source>
</evidence>
<keyword evidence="7 11" id="KW-0472">Membrane</keyword>